<dbReference type="InterPro" id="IPR000465">
    <property type="entry name" value="XPA/RAD14"/>
</dbReference>
<evidence type="ECO:0000256" key="4">
    <source>
        <dbReference type="ARBA" id="ARBA00022763"/>
    </source>
</evidence>
<proteinExistence type="inferred from homology"/>
<dbReference type="InterPro" id="IPR022652">
    <property type="entry name" value="Znf_XPA_CS"/>
</dbReference>
<keyword evidence="8" id="KW-0234">DNA repair</keyword>
<evidence type="ECO:0000256" key="1">
    <source>
        <dbReference type="ARBA" id="ARBA00004123"/>
    </source>
</evidence>
<dbReference type="PANTHER" id="PTHR10142:SF0">
    <property type="entry name" value="DNA REPAIR PROTEIN COMPLEMENTING XP-A CELLS"/>
    <property type="match status" value="1"/>
</dbReference>
<keyword evidence="9" id="KW-0539">Nucleus</keyword>
<dbReference type="AlphaFoldDB" id="A0AAW0VZQ0"/>
<accession>A0AAW0VZQ0</accession>
<dbReference type="SUPFAM" id="SSF57716">
    <property type="entry name" value="Glucocorticoid receptor-like (DNA-binding domain)"/>
    <property type="match status" value="1"/>
</dbReference>
<feature type="compositionally biased region" description="Basic and acidic residues" evidence="10">
    <location>
        <begin position="27"/>
        <end position="52"/>
    </location>
</feature>
<dbReference type="InterPro" id="IPR037129">
    <property type="entry name" value="XPA_sf"/>
</dbReference>
<evidence type="ECO:0000256" key="5">
    <source>
        <dbReference type="ARBA" id="ARBA00022771"/>
    </source>
</evidence>
<name>A0AAW0VZQ0_CHEQU</name>
<dbReference type="GO" id="GO:0070914">
    <property type="term" value="P:UV-damage excision repair"/>
    <property type="evidence" value="ECO:0007669"/>
    <property type="project" value="TreeGrafter"/>
</dbReference>
<dbReference type="Proteomes" id="UP001445076">
    <property type="component" value="Unassembled WGS sequence"/>
</dbReference>
<protein>
    <recommendedName>
        <fullName evidence="11">XPA C-terminal domain-containing protein</fullName>
    </recommendedName>
</protein>
<evidence type="ECO:0000256" key="9">
    <source>
        <dbReference type="ARBA" id="ARBA00023242"/>
    </source>
</evidence>
<evidence type="ECO:0000259" key="11">
    <source>
        <dbReference type="Pfam" id="PF05181"/>
    </source>
</evidence>
<keyword evidence="3" id="KW-0479">Metal-binding</keyword>
<dbReference type="GO" id="GO:0000715">
    <property type="term" value="P:nucleotide-excision repair, DNA damage recognition"/>
    <property type="evidence" value="ECO:0007669"/>
    <property type="project" value="TreeGrafter"/>
</dbReference>
<dbReference type="InterPro" id="IPR009061">
    <property type="entry name" value="DNA-bd_dom_put_sf"/>
</dbReference>
<dbReference type="FunFam" id="3.90.530.10:FF:000001">
    <property type="entry name" value="DNA repair protein complementing XP-A cells"/>
    <property type="match status" value="1"/>
</dbReference>
<feature type="compositionally biased region" description="Basic and acidic residues" evidence="10">
    <location>
        <begin position="73"/>
        <end position="82"/>
    </location>
</feature>
<dbReference type="Pfam" id="PF05181">
    <property type="entry name" value="XPA_C"/>
    <property type="match status" value="1"/>
</dbReference>
<keyword evidence="6" id="KW-0862">Zinc</keyword>
<keyword evidence="4" id="KW-0227">DNA damage</keyword>
<feature type="region of interest" description="Disordered" evidence="10">
    <location>
        <begin position="1"/>
        <end position="149"/>
    </location>
</feature>
<dbReference type="InterPro" id="IPR022656">
    <property type="entry name" value="XPA_C"/>
</dbReference>
<dbReference type="NCBIfam" id="TIGR00598">
    <property type="entry name" value="rad14"/>
    <property type="match status" value="1"/>
</dbReference>
<sequence>RRRNISVMAAQQKRSIFDNSDEEDMPCDDKKKSKTKPSREKIYDSAEKHSSERIIQSSSLDAAPEAHCSNTIKESESNKTEKDEDMPCDDRKKSKTKPSREKIYGSAEKHSSERIIQSSSLDAAPEAHCSSTIEESESNKTENDVELEKKTNEKVSLTAAQRALIEQKRQQALLIRREKLNRRNPYVHEEKKKDSEKVIRINNTKLIDTGGGFFIEETDGISNDDMLTAMKLVTDPAPLFEEDRPHCLDCDHPFDSSFLFKNFDHPTCDQCRDKDDKHCLITKTDARNEYLLKDVDFEKRKPPLKFIVRKNPHNSRWGDMKLYLKLQVEKRALEVWGSEEALEEALEKKDHQKEANKQKRYNKKMKELRMSVRSSLYTRVTKIHEHEYGEEVYLPDEDEYSRTCTTCGHSYTYDKL</sequence>
<feature type="non-terminal residue" evidence="12">
    <location>
        <position position="1"/>
    </location>
</feature>
<evidence type="ECO:0000313" key="12">
    <source>
        <dbReference type="EMBL" id="KAK8722412.1"/>
    </source>
</evidence>
<evidence type="ECO:0000256" key="6">
    <source>
        <dbReference type="ARBA" id="ARBA00022833"/>
    </source>
</evidence>
<dbReference type="GO" id="GO:1901255">
    <property type="term" value="P:nucleotide-excision repair involved in interstrand cross-link repair"/>
    <property type="evidence" value="ECO:0007669"/>
    <property type="project" value="TreeGrafter"/>
</dbReference>
<organism evidence="12 13">
    <name type="scientific">Cherax quadricarinatus</name>
    <name type="common">Australian red claw crayfish</name>
    <dbReference type="NCBI Taxonomy" id="27406"/>
    <lineage>
        <taxon>Eukaryota</taxon>
        <taxon>Metazoa</taxon>
        <taxon>Ecdysozoa</taxon>
        <taxon>Arthropoda</taxon>
        <taxon>Crustacea</taxon>
        <taxon>Multicrustacea</taxon>
        <taxon>Malacostraca</taxon>
        <taxon>Eumalacostraca</taxon>
        <taxon>Eucarida</taxon>
        <taxon>Decapoda</taxon>
        <taxon>Pleocyemata</taxon>
        <taxon>Astacidea</taxon>
        <taxon>Parastacoidea</taxon>
        <taxon>Parastacidae</taxon>
        <taxon>Cherax</taxon>
    </lineage>
</organism>
<comment type="caution">
    <text evidence="12">The sequence shown here is derived from an EMBL/GenBank/DDBJ whole genome shotgun (WGS) entry which is preliminary data.</text>
</comment>
<dbReference type="GO" id="GO:0000110">
    <property type="term" value="C:nucleotide-excision repair factor 1 complex"/>
    <property type="evidence" value="ECO:0007669"/>
    <property type="project" value="TreeGrafter"/>
</dbReference>
<dbReference type="GO" id="GO:0003684">
    <property type="term" value="F:damaged DNA binding"/>
    <property type="evidence" value="ECO:0007669"/>
    <property type="project" value="InterPro"/>
</dbReference>
<keyword evidence="7" id="KW-0238">DNA-binding</keyword>
<feature type="domain" description="XPA C-terminal" evidence="11">
    <location>
        <begin position="277"/>
        <end position="328"/>
    </location>
</feature>
<dbReference type="EMBL" id="JARKIK010000095">
    <property type="protein sequence ID" value="KAK8722412.1"/>
    <property type="molecule type" value="Genomic_DNA"/>
</dbReference>
<dbReference type="Gene3D" id="3.90.530.10">
    <property type="entry name" value="XPA C-terminal domain"/>
    <property type="match status" value="1"/>
</dbReference>
<dbReference type="GO" id="GO:0008270">
    <property type="term" value="F:zinc ion binding"/>
    <property type="evidence" value="ECO:0007669"/>
    <property type="project" value="UniProtKB-KW"/>
</dbReference>
<feature type="compositionally biased region" description="Basic and acidic residues" evidence="10">
    <location>
        <begin position="88"/>
        <end position="113"/>
    </location>
</feature>
<comment type="subcellular location">
    <subcellularLocation>
        <location evidence="1">Nucleus</location>
    </subcellularLocation>
</comment>
<reference evidence="12 13" key="1">
    <citation type="journal article" date="2024" name="BMC Genomics">
        <title>Genome assembly of redclaw crayfish (Cherax quadricarinatus) provides insights into its immune adaptation and hypoxia tolerance.</title>
        <authorList>
            <person name="Liu Z."/>
            <person name="Zheng J."/>
            <person name="Li H."/>
            <person name="Fang K."/>
            <person name="Wang S."/>
            <person name="He J."/>
            <person name="Zhou D."/>
            <person name="Weng S."/>
            <person name="Chi M."/>
            <person name="Gu Z."/>
            <person name="He J."/>
            <person name="Li F."/>
            <person name="Wang M."/>
        </authorList>
    </citation>
    <scope>NUCLEOTIDE SEQUENCE [LARGE SCALE GENOMIC DNA]</scope>
    <source>
        <strain evidence="12">ZL_2023a</strain>
    </source>
</reference>
<dbReference type="SUPFAM" id="SSF46955">
    <property type="entry name" value="Putative DNA-binding domain"/>
    <property type="match status" value="1"/>
</dbReference>
<evidence type="ECO:0000313" key="13">
    <source>
        <dbReference type="Proteomes" id="UP001445076"/>
    </source>
</evidence>
<dbReference type="PANTHER" id="PTHR10142">
    <property type="entry name" value="DNA REPAIR PROTEIN COMPLEMENTING XP-A CELLS"/>
    <property type="match status" value="1"/>
</dbReference>
<dbReference type="GO" id="GO:0006284">
    <property type="term" value="P:base-excision repair"/>
    <property type="evidence" value="ECO:0007669"/>
    <property type="project" value="TreeGrafter"/>
</dbReference>
<evidence type="ECO:0000256" key="10">
    <source>
        <dbReference type="SAM" id="MobiDB-lite"/>
    </source>
</evidence>
<dbReference type="Pfam" id="PF01286">
    <property type="entry name" value="XPA_N"/>
    <property type="match status" value="1"/>
</dbReference>
<feature type="compositionally biased region" description="Basic and acidic residues" evidence="10">
    <location>
        <begin position="137"/>
        <end position="149"/>
    </location>
</feature>
<comment type="similarity">
    <text evidence="2">Belongs to the XPA family.</text>
</comment>
<evidence type="ECO:0000256" key="3">
    <source>
        <dbReference type="ARBA" id="ARBA00022723"/>
    </source>
</evidence>
<evidence type="ECO:0000256" key="2">
    <source>
        <dbReference type="ARBA" id="ARBA00005548"/>
    </source>
</evidence>
<dbReference type="CDD" id="cd21076">
    <property type="entry name" value="DBD_XPA"/>
    <property type="match status" value="1"/>
</dbReference>
<evidence type="ECO:0000256" key="7">
    <source>
        <dbReference type="ARBA" id="ARBA00023125"/>
    </source>
</evidence>
<keyword evidence="13" id="KW-1185">Reference proteome</keyword>
<evidence type="ECO:0000256" key="8">
    <source>
        <dbReference type="ARBA" id="ARBA00023204"/>
    </source>
</evidence>
<keyword evidence="5" id="KW-0863">Zinc-finger</keyword>
<gene>
    <name evidence="12" type="ORF">OTU49_012214</name>
</gene>